<protein>
    <submittedName>
        <fullName evidence="2">Uncharacterized protein</fullName>
    </submittedName>
</protein>
<reference evidence="2" key="1">
    <citation type="submission" date="2023-06" db="EMBL/GenBank/DDBJ databases">
        <title>Genome sequence of Methancorpusculaceae sp. Ag1.</title>
        <authorList>
            <person name="Protasov E."/>
            <person name="Platt K."/>
            <person name="Poehlein A."/>
            <person name="Daniel R."/>
            <person name="Brune A."/>
        </authorList>
    </citation>
    <scope>NUCLEOTIDE SEQUENCE</scope>
    <source>
        <strain evidence="2">Ag1</strain>
    </source>
</reference>
<evidence type="ECO:0000313" key="2">
    <source>
        <dbReference type="EMBL" id="MDV0441801.1"/>
    </source>
</evidence>
<dbReference type="AlphaFoldDB" id="A0AAE4SA13"/>
<keyword evidence="1" id="KW-1133">Transmembrane helix</keyword>
<dbReference type="RefSeq" id="WP_338094207.1">
    <property type="nucleotide sequence ID" value="NZ_JAWDKA010000005.1"/>
</dbReference>
<dbReference type="Proteomes" id="UP001273136">
    <property type="component" value="Unassembled WGS sequence"/>
</dbReference>
<gene>
    <name evidence="2" type="ORF">McpAg1_10120</name>
</gene>
<accession>A0AAE4SA13</accession>
<proteinExistence type="predicted"/>
<keyword evidence="3" id="KW-1185">Reference proteome</keyword>
<dbReference type="EMBL" id="JAWDKA010000005">
    <property type="protein sequence ID" value="MDV0441801.1"/>
    <property type="molecule type" value="Genomic_DNA"/>
</dbReference>
<keyword evidence="1" id="KW-0472">Membrane</keyword>
<name>A0AAE4SA13_9EURY</name>
<sequence length="228" mass="24656">MIRSLVILLIAAALLAVPAAAGVTEFDADYLPTGPVIAGQEMTVYKEIFVGERFAPIYTLEFDTELSDPVWKIDLVVGGRVTQTWDFPYEHGTISGFTISTDDNDTKLTTTLTGTPASYDVGEEIILWQMKVMMANDVAKDTFVSKPVTVESKPAPTAATLPVTTVRTVETTVPHSVIFTTVPTTVPTTLVTEAPTEIPTEVPTTPASPFYFGAGLIAAMSLLLLWRR</sequence>
<evidence type="ECO:0000256" key="1">
    <source>
        <dbReference type="SAM" id="Phobius"/>
    </source>
</evidence>
<comment type="caution">
    <text evidence="2">The sequence shown here is derived from an EMBL/GenBank/DDBJ whole genome shotgun (WGS) entry which is preliminary data.</text>
</comment>
<keyword evidence="1" id="KW-0812">Transmembrane</keyword>
<organism evidence="2 3">
    <name type="scientific">Methanorbis furvi</name>
    <dbReference type="NCBI Taxonomy" id="3028299"/>
    <lineage>
        <taxon>Archaea</taxon>
        <taxon>Methanobacteriati</taxon>
        <taxon>Methanobacteriota</taxon>
        <taxon>Stenosarchaea group</taxon>
        <taxon>Methanomicrobia</taxon>
        <taxon>Methanomicrobiales</taxon>
        <taxon>Methanocorpusculaceae</taxon>
        <taxon>Methanorbis</taxon>
    </lineage>
</organism>
<evidence type="ECO:0000313" key="3">
    <source>
        <dbReference type="Proteomes" id="UP001273136"/>
    </source>
</evidence>
<feature type="transmembrane region" description="Helical" evidence="1">
    <location>
        <begin position="209"/>
        <end position="226"/>
    </location>
</feature>